<dbReference type="AlphaFoldDB" id="A0A0N4Y2X6"/>
<evidence type="ECO:0000313" key="3">
    <source>
        <dbReference type="Proteomes" id="UP000271162"/>
    </source>
</evidence>
<dbReference type="EMBL" id="UYSL01020256">
    <property type="protein sequence ID" value="VDL73699.1"/>
    <property type="molecule type" value="Genomic_DNA"/>
</dbReference>
<accession>A0A0N4Y2X6</accession>
<organism evidence="4">
    <name type="scientific">Nippostrongylus brasiliensis</name>
    <name type="common">Rat hookworm</name>
    <dbReference type="NCBI Taxonomy" id="27835"/>
    <lineage>
        <taxon>Eukaryota</taxon>
        <taxon>Metazoa</taxon>
        <taxon>Ecdysozoa</taxon>
        <taxon>Nematoda</taxon>
        <taxon>Chromadorea</taxon>
        <taxon>Rhabditida</taxon>
        <taxon>Rhabditina</taxon>
        <taxon>Rhabditomorpha</taxon>
        <taxon>Strongyloidea</taxon>
        <taxon>Heligmosomidae</taxon>
        <taxon>Nippostrongylus</taxon>
    </lineage>
</organism>
<reference evidence="4" key="1">
    <citation type="submission" date="2017-02" db="UniProtKB">
        <authorList>
            <consortium name="WormBaseParasite"/>
        </authorList>
    </citation>
    <scope>IDENTIFICATION</scope>
</reference>
<name>A0A0N4Y2X6_NIPBR</name>
<keyword evidence="3" id="KW-1185">Reference proteome</keyword>
<evidence type="ECO:0000313" key="2">
    <source>
        <dbReference type="EMBL" id="VDL73699.1"/>
    </source>
</evidence>
<feature type="compositionally biased region" description="Basic and acidic residues" evidence="1">
    <location>
        <begin position="23"/>
        <end position="34"/>
    </location>
</feature>
<evidence type="ECO:0000313" key="4">
    <source>
        <dbReference type="WBParaSite" id="NBR_0001010901-mRNA-1"/>
    </source>
</evidence>
<dbReference type="WBParaSite" id="NBR_0001010901-mRNA-1">
    <property type="protein sequence ID" value="NBR_0001010901-mRNA-1"/>
    <property type="gene ID" value="NBR_0001010901"/>
</dbReference>
<sequence>MTAMINLPSKTFQVSTSGGGDASRMEADREREESPEPPSSSESNGAYQFQPVMSASSAKAFAIVPLTVHSKTLPPIVNAEQGTSRGERASSAGTVEGRMGPVRMMNQGQVVNLVQSTSTFLDVD</sequence>
<feature type="region of interest" description="Disordered" evidence="1">
    <location>
        <begin position="1"/>
        <end position="48"/>
    </location>
</feature>
<dbReference type="Proteomes" id="UP000271162">
    <property type="component" value="Unassembled WGS sequence"/>
</dbReference>
<feature type="region of interest" description="Disordered" evidence="1">
    <location>
        <begin position="77"/>
        <end position="102"/>
    </location>
</feature>
<protein>
    <submittedName>
        <fullName evidence="4">AT-hook motif nuclear-localized protein</fullName>
    </submittedName>
</protein>
<gene>
    <name evidence="2" type="ORF">NBR_LOCUS10110</name>
</gene>
<reference evidence="2 3" key="2">
    <citation type="submission" date="2018-11" db="EMBL/GenBank/DDBJ databases">
        <authorList>
            <consortium name="Pathogen Informatics"/>
        </authorList>
    </citation>
    <scope>NUCLEOTIDE SEQUENCE [LARGE SCALE GENOMIC DNA]</scope>
</reference>
<evidence type="ECO:0000256" key="1">
    <source>
        <dbReference type="SAM" id="MobiDB-lite"/>
    </source>
</evidence>
<dbReference type="STRING" id="27835.A0A0N4Y2X6"/>
<proteinExistence type="predicted"/>